<dbReference type="Gene3D" id="3.90.1720.10">
    <property type="entry name" value="endopeptidase domain like (from Nostoc punctiforme)"/>
    <property type="match status" value="1"/>
</dbReference>
<sequence>MIQAIKYGMNLIGTPYGYWLGGENQECAPMFAKNGPSPNKEEITSLNCAGLVNLILRSVGKELPFVASNDKCIEYSIGGTEAYAEYYKDKAIKFNIETNYPSGSLLIRGFRNIDDQGHVAIIIEEKGKQSLILQSHVDGEFFESTTPGVNALYTLEESHNNGYYEFIVLPKDWLL</sequence>
<accession>A0A6C0J9E8</accession>
<name>A0A6C0J9E8_9ZZZZ</name>
<evidence type="ECO:0000313" key="1">
    <source>
        <dbReference type="EMBL" id="QHU01490.1"/>
    </source>
</evidence>
<evidence type="ECO:0008006" key="2">
    <source>
        <dbReference type="Google" id="ProtNLM"/>
    </source>
</evidence>
<dbReference type="EMBL" id="MN740343">
    <property type="protein sequence ID" value="QHU01490.1"/>
    <property type="molecule type" value="Genomic_DNA"/>
</dbReference>
<organism evidence="1">
    <name type="scientific">viral metagenome</name>
    <dbReference type="NCBI Taxonomy" id="1070528"/>
    <lineage>
        <taxon>unclassified sequences</taxon>
        <taxon>metagenomes</taxon>
        <taxon>organismal metagenomes</taxon>
    </lineage>
</organism>
<reference evidence="1" key="1">
    <citation type="journal article" date="2020" name="Nature">
        <title>Giant virus diversity and host interactions through global metagenomics.</title>
        <authorList>
            <person name="Schulz F."/>
            <person name="Roux S."/>
            <person name="Paez-Espino D."/>
            <person name="Jungbluth S."/>
            <person name="Walsh D.A."/>
            <person name="Denef V.J."/>
            <person name="McMahon K.D."/>
            <person name="Konstantinidis K.T."/>
            <person name="Eloe-Fadrosh E.A."/>
            <person name="Kyrpides N.C."/>
            <person name="Woyke T."/>
        </authorList>
    </citation>
    <scope>NUCLEOTIDE SEQUENCE</scope>
    <source>
        <strain evidence="1">GVMAG-M-3300025860-25</strain>
    </source>
</reference>
<protein>
    <recommendedName>
        <fullName evidence="2">Peptidase C51 domain-containing protein</fullName>
    </recommendedName>
</protein>
<proteinExistence type="predicted"/>
<dbReference type="AlphaFoldDB" id="A0A6C0J9E8"/>